<gene>
    <name evidence="1" type="ORF">FRZ54_14925</name>
</gene>
<protein>
    <recommendedName>
        <fullName evidence="3">DUF3352 domain-containing protein</fullName>
    </recommendedName>
</protein>
<keyword evidence="2" id="KW-1185">Reference proteome</keyword>
<dbReference type="KEGG" id="mgin:FRZ54_14925"/>
<reference evidence="1 2" key="1">
    <citation type="journal article" date="2017" name="Curr. Microbiol.">
        <title>Mucilaginibacter ginsenosidivorans sp. nov., Isolated from Soil of Ginseng Field.</title>
        <authorList>
            <person name="Kim M.M."/>
            <person name="Siddiqi M.Z."/>
            <person name="Im W.T."/>
        </authorList>
    </citation>
    <scope>NUCLEOTIDE SEQUENCE [LARGE SCALE GENOMIC DNA]</scope>
    <source>
        <strain evidence="1 2">Gsoil 3017</strain>
    </source>
</reference>
<dbReference type="RefSeq" id="WP_147032384.1">
    <property type="nucleotide sequence ID" value="NZ_CP042436.1"/>
</dbReference>
<organism evidence="1 2">
    <name type="scientific">Mucilaginibacter ginsenosidivorans</name>
    <dbReference type="NCBI Taxonomy" id="398053"/>
    <lineage>
        <taxon>Bacteria</taxon>
        <taxon>Pseudomonadati</taxon>
        <taxon>Bacteroidota</taxon>
        <taxon>Sphingobacteriia</taxon>
        <taxon>Sphingobacteriales</taxon>
        <taxon>Sphingobacteriaceae</taxon>
        <taxon>Mucilaginibacter</taxon>
    </lineage>
</organism>
<name>A0A5B8UXI7_9SPHI</name>
<evidence type="ECO:0008006" key="3">
    <source>
        <dbReference type="Google" id="ProtNLM"/>
    </source>
</evidence>
<evidence type="ECO:0000313" key="1">
    <source>
        <dbReference type="EMBL" id="QEC63810.1"/>
    </source>
</evidence>
<dbReference type="OrthoDB" id="1093345at2"/>
<accession>A0A5B8UXI7</accession>
<dbReference type="EMBL" id="CP042436">
    <property type="protein sequence ID" value="QEC63810.1"/>
    <property type="molecule type" value="Genomic_DNA"/>
</dbReference>
<proteinExistence type="predicted"/>
<dbReference type="Proteomes" id="UP000321479">
    <property type="component" value="Chromosome"/>
</dbReference>
<evidence type="ECO:0000313" key="2">
    <source>
        <dbReference type="Proteomes" id="UP000321479"/>
    </source>
</evidence>
<sequence length="531" mass="60591">MKRLIIITVLLFAATALVTVVYFRHLNTAGKYANLAMRTIPNDASLIFEFNNDKEFYDIFAGSNLFSNLLGQDNQDELTALQKLLLQNTLLKKYFNGQDIFVSLHPQKDNSIDFLLTVSVSKEFSEAALEQLSKQPKNGMLITPTEFDGKPGYIIYLNDLKKRFYVINKDDYCLSGSFSKEVINRCAAYDYRREKQAFVLLPDQQRSNSLANLYLNYRALTPLVEQVFLSRNYDIVKNFRQFPGLAALSLNFKSDALIFNGTSEPQNNEPEGYLGLFSGQQPVANHLKELFPSTTAYFTNFSVSDPIKFESELAIWESGSDFGPQRSNILGKIKKETGISLQKEFPRLLGNEFAIVTTHYHEKIGIVQLKDGSKLLGLLTNTCKMSSDNTGQFTYENVPEILLGEAFSQFKRPYFKVIDNYLVLTNSTSEIVSYTDTYVNRKFLVKTNGYNDFNNLLAEKSNVSFFIQFKNATQLFRQDMKLSFYENLDQANPGWKNFYGASWQLSSSDKSFYTNFCMRLNTDTASLKSSF</sequence>
<dbReference type="AlphaFoldDB" id="A0A5B8UXI7"/>